<accession>A0A0E9VGG3</accession>
<reference evidence="1" key="1">
    <citation type="submission" date="2014-11" db="EMBL/GenBank/DDBJ databases">
        <authorList>
            <person name="Amaro Gonzalez C."/>
        </authorList>
    </citation>
    <scope>NUCLEOTIDE SEQUENCE</scope>
</reference>
<sequence length="16" mass="1918">MRHTTHRPGNYALNHL</sequence>
<name>A0A0E9VGG3_ANGAN</name>
<protein>
    <submittedName>
        <fullName evidence="1">Uncharacterized protein</fullName>
    </submittedName>
</protein>
<evidence type="ECO:0000313" key="1">
    <source>
        <dbReference type="EMBL" id="JAH76258.1"/>
    </source>
</evidence>
<dbReference type="AlphaFoldDB" id="A0A0E9VGG3"/>
<proteinExistence type="predicted"/>
<dbReference type="EMBL" id="GBXM01032319">
    <property type="protein sequence ID" value="JAH76258.1"/>
    <property type="molecule type" value="Transcribed_RNA"/>
</dbReference>
<reference evidence="1" key="2">
    <citation type="journal article" date="2015" name="Fish Shellfish Immunol.">
        <title>Early steps in the European eel (Anguilla anguilla)-Vibrio vulnificus interaction in the gills: Role of the RtxA13 toxin.</title>
        <authorList>
            <person name="Callol A."/>
            <person name="Pajuelo D."/>
            <person name="Ebbesson L."/>
            <person name="Teles M."/>
            <person name="MacKenzie S."/>
            <person name="Amaro C."/>
        </authorList>
    </citation>
    <scope>NUCLEOTIDE SEQUENCE</scope>
</reference>
<organism evidence="1">
    <name type="scientific">Anguilla anguilla</name>
    <name type="common">European freshwater eel</name>
    <name type="synonym">Muraena anguilla</name>
    <dbReference type="NCBI Taxonomy" id="7936"/>
    <lineage>
        <taxon>Eukaryota</taxon>
        <taxon>Metazoa</taxon>
        <taxon>Chordata</taxon>
        <taxon>Craniata</taxon>
        <taxon>Vertebrata</taxon>
        <taxon>Euteleostomi</taxon>
        <taxon>Actinopterygii</taxon>
        <taxon>Neopterygii</taxon>
        <taxon>Teleostei</taxon>
        <taxon>Anguilliformes</taxon>
        <taxon>Anguillidae</taxon>
        <taxon>Anguilla</taxon>
    </lineage>
</organism>